<dbReference type="Pfam" id="PF01814">
    <property type="entry name" value="Hemerythrin"/>
    <property type="match status" value="1"/>
</dbReference>
<evidence type="ECO:0000313" key="2">
    <source>
        <dbReference type="EMBL" id="MBE9610916.1"/>
    </source>
</evidence>
<accession>A0A8J7K2T0</accession>
<protein>
    <submittedName>
        <fullName evidence="2">Hemerythrin domain-containing protein</fullName>
    </submittedName>
</protein>
<dbReference type="EMBL" id="JADFUA010000015">
    <property type="protein sequence ID" value="MBE9610916.1"/>
    <property type="molecule type" value="Genomic_DNA"/>
</dbReference>
<gene>
    <name evidence="2" type="ORF">INR99_16420</name>
</gene>
<evidence type="ECO:0000259" key="1">
    <source>
        <dbReference type="Pfam" id="PF01814"/>
    </source>
</evidence>
<organism evidence="2 3">
    <name type="scientific">Chitinilyticum piscinae</name>
    <dbReference type="NCBI Taxonomy" id="2866724"/>
    <lineage>
        <taxon>Bacteria</taxon>
        <taxon>Pseudomonadati</taxon>
        <taxon>Pseudomonadota</taxon>
        <taxon>Betaproteobacteria</taxon>
        <taxon>Neisseriales</taxon>
        <taxon>Chitinibacteraceae</taxon>
        <taxon>Chitinilyticum</taxon>
    </lineage>
</organism>
<reference evidence="2 3" key="1">
    <citation type="submission" date="2020-10" db="EMBL/GenBank/DDBJ databases">
        <title>The genome sequence of Chitinilyticum litopenaei 4Y14.</title>
        <authorList>
            <person name="Liu Y."/>
        </authorList>
    </citation>
    <scope>NUCLEOTIDE SEQUENCE [LARGE SCALE GENOMIC DNA]</scope>
    <source>
        <strain evidence="2 3">4Y14</strain>
    </source>
</reference>
<feature type="domain" description="Hemerythrin-like" evidence="1">
    <location>
        <begin position="11"/>
        <end position="114"/>
    </location>
</feature>
<proteinExistence type="predicted"/>
<sequence>MKRSPELIHFSREHHPALVLAKRIQRAQDGDLDALLPSAAFLDELERHFAAEEAQFALQLGGLAQLASRFNAEHASLRALMHKLHAGDVTALPEFGLLLEAHVRFEERELFPALEADVDGETGFFNSLLNRQGKSPGSAGVAVEV</sequence>
<name>A0A8J7K2T0_9NEIS</name>
<dbReference type="AlphaFoldDB" id="A0A8J7K2T0"/>
<comment type="caution">
    <text evidence="2">The sequence shown here is derived from an EMBL/GenBank/DDBJ whole genome shotgun (WGS) entry which is preliminary data.</text>
</comment>
<dbReference type="RefSeq" id="WP_194117442.1">
    <property type="nucleotide sequence ID" value="NZ_JADFUA010000015.1"/>
</dbReference>
<dbReference type="InterPro" id="IPR012312">
    <property type="entry name" value="Hemerythrin-like"/>
</dbReference>
<dbReference type="Proteomes" id="UP000604481">
    <property type="component" value="Unassembled WGS sequence"/>
</dbReference>
<keyword evidence="3" id="KW-1185">Reference proteome</keyword>
<evidence type="ECO:0000313" key="3">
    <source>
        <dbReference type="Proteomes" id="UP000604481"/>
    </source>
</evidence>